<protein>
    <submittedName>
        <fullName evidence="3">Uncharacterized protein</fullName>
    </submittedName>
</protein>
<feature type="chain" id="PRO_5003446153" evidence="2">
    <location>
        <begin position="21"/>
        <end position="408"/>
    </location>
</feature>
<sequence>MGCRMGTIAHLFVVVLDTDADILLATPRRGVRMRDRKGAAVLGDVGELVRLAALDAGAGAGAGPATLAVAVGAVGVLGVLGAVVLCLAQADGGEEGQRRDHVADVELDDAPDDEHGGVVVAELDAVDLRVAQDGAERGEEAEREDGDEAQLLLEPDVELEQDRDGEHGDEHVRDDGEHGVGGKRGDGGQAGARFGGVPRLVNLDMAHVSQKLLFKASISSYRIAVKDEGEGAAQVIEKDKRNGGPDDDAVCAIVGALQQAQVADEQGNLEEADADLVDGAAGVVDARVGDEVLLGPLGGHQAEAVLGLDDAEDRVSNGEDEGEDAHPVVGGDAIVLLANEDARADDDCGQPGHDDAHGDDHLVLGLRIELRRAVGDEDHGGGGGGRCVAPGRGKLFGVCPREVGGGIV</sequence>
<dbReference type="KEGG" id="cmt:CCM_04472"/>
<organism evidence="3 4">
    <name type="scientific">Cordyceps militaris (strain CM01)</name>
    <name type="common">Caterpillar fungus</name>
    <dbReference type="NCBI Taxonomy" id="983644"/>
    <lineage>
        <taxon>Eukaryota</taxon>
        <taxon>Fungi</taxon>
        <taxon>Dikarya</taxon>
        <taxon>Ascomycota</taxon>
        <taxon>Pezizomycotina</taxon>
        <taxon>Sordariomycetes</taxon>
        <taxon>Hypocreomycetidae</taxon>
        <taxon>Hypocreales</taxon>
        <taxon>Cordycipitaceae</taxon>
        <taxon>Cordyceps</taxon>
    </lineage>
</organism>
<name>G3JF44_CORMM</name>
<feature type="region of interest" description="Disordered" evidence="1">
    <location>
        <begin position="134"/>
        <end position="189"/>
    </location>
</feature>
<keyword evidence="2" id="KW-0732">Signal</keyword>
<evidence type="ECO:0000256" key="2">
    <source>
        <dbReference type="SAM" id="SignalP"/>
    </source>
</evidence>
<dbReference type="RefSeq" id="XP_006669683.1">
    <property type="nucleotide sequence ID" value="XM_006669620.1"/>
</dbReference>
<dbReference type="Proteomes" id="UP000001610">
    <property type="component" value="Unassembled WGS sequence"/>
</dbReference>
<accession>G3JF44</accession>
<dbReference type="HOGENOM" id="CLU_674410_0_0_1"/>
<dbReference type="AlphaFoldDB" id="G3JF44"/>
<feature type="signal peptide" evidence="2">
    <location>
        <begin position="1"/>
        <end position="20"/>
    </location>
</feature>
<dbReference type="InParanoid" id="G3JF44"/>
<gene>
    <name evidence="3" type="ORF">CCM_04472</name>
</gene>
<evidence type="ECO:0000313" key="4">
    <source>
        <dbReference type="Proteomes" id="UP000001610"/>
    </source>
</evidence>
<keyword evidence="4" id="KW-1185">Reference proteome</keyword>
<dbReference type="VEuPathDB" id="FungiDB:CCM_04472"/>
<feature type="compositionally biased region" description="Basic and acidic residues" evidence="1">
    <location>
        <begin position="160"/>
        <end position="186"/>
    </location>
</feature>
<evidence type="ECO:0000256" key="1">
    <source>
        <dbReference type="SAM" id="MobiDB-lite"/>
    </source>
</evidence>
<reference evidence="3 4" key="1">
    <citation type="journal article" date="2011" name="Genome Biol.">
        <title>Genome sequence of the insect pathogenic fungus Cordyceps militaris, a valued traditional Chinese medicine.</title>
        <authorList>
            <person name="Zheng P."/>
            <person name="Xia Y."/>
            <person name="Xiao G."/>
            <person name="Xiong C."/>
            <person name="Hu X."/>
            <person name="Zhang S."/>
            <person name="Zheng H."/>
            <person name="Huang Y."/>
            <person name="Zhou Y."/>
            <person name="Wang S."/>
            <person name="Zhao G.P."/>
            <person name="Liu X."/>
            <person name="St Leger R.J."/>
            <person name="Wang C."/>
        </authorList>
    </citation>
    <scope>NUCLEOTIDE SEQUENCE [LARGE SCALE GENOMIC DNA]</scope>
    <source>
        <strain evidence="3 4">CM01</strain>
    </source>
</reference>
<dbReference type="GeneID" id="18166495"/>
<evidence type="ECO:0000313" key="3">
    <source>
        <dbReference type="EMBL" id="EGX93100.1"/>
    </source>
</evidence>
<dbReference type="EMBL" id="JH126401">
    <property type="protein sequence ID" value="EGX93100.1"/>
    <property type="molecule type" value="Genomic_DNA"/>
</dbReference>
<proteinExistence type="predicted"/>